<dbReference type="AlphaFoldDB" id="A0A0E0DE88"/>
<protein>
    <submittedName>
        <fullName evidence="2">Uncharacterized protein</fullName>
    </submittedName>
</protein>
<organism evidence="2">
    <name type="scientific">Oryza meridionalis</name>
    <dbReference type="NCBI Taxonomy" id="40149"/>
    <lineage>
        <taxon>Eukaryota</taxon>
        <taxon>Viridiplantae</taxon>
        <taxon>Streptophyta</taxon>
        <taxon>Embryophyta</taxon>
        <taxon>Tracheophyta</taxon>
        <taxon>Spermatophyta</taxon>
        <taxon>Magnoliopsida</taxon>
        <taxon>Liliopsida</taxon>
        <taxon>Poales</taxon>
        <taxon>Poaceae</taxon>
        <taxon>BOP clade</taxon>
        <taxon>Oryzoideae</taxon>
        <taxon>Oryzeae</taxon>
        <taxon>Oryzinae</taxon>
        <taxon>Oryza</taxon>
    </lineage>
</organism>
<dbReference type="EnsemblPlants" id="OMERI04G11380.1">
    <property type="protein sequence ID" value="OMERI04G11380.1"/>
    <property type="gene ID" value="OMERI04G11380"/>
</dbReference>
<feature type="region of interest" description="Disordered" evidence="1">
    <location>
        <begin position="357"/>
        <end position="384"/>
    </location>
</feature>
<reference evidence="2" key="1">
    <citation type="submission" date="2015-04" db="UniProtKB">
        <authorList>
            <consortium name="EnsemblPlants"/>
        </authorList>
    </citation>
    <scope>IDENTIFICATION</scope>
</reference>
<accession>A0A0E0DE88</accession>
<dbReference type="Gramene" id="OMERI04G11380.1">
    <property type="protein sequence ID" value="OMERI04G11380.1"/>
    <property type="gene ID" value="OMERI04G11380"/>
</dbReference>
<dbReference type="Proteomes" id="UP000008021">
    <property type="component" value="Chromosome 4"/>
</dbReference>
<dbReference type="Pfam" id="PF07893">
    <property type="entry name" value="DUF1668"/>
    <property type="match status" value="1"/>
</dbReference>
<name>A0A0E0DE88_9ORYZ</name>
<proteinExistence type="predicted"/>
<dbReference type="PANTHER" id="PTHR33085:SF129">
    <property type="entry name" value="OS04G0426500 PROTEIN"/>
    <property type="match status" value="1"/>
</dbReference>
<dbReference type="InterPro" id="IPR012871">
    <property type="entry name" value="DUF1668_ORYSA"/>
</dbReference>
<evidence type="ECO:0000313" key="2">
    <source>
        <dbReference type="EnsemblPlants" id="OMERI04G11380.1"/>
    </source>
</evidence>
<evidence type="ECO:0000313" key="3">
    <source>
        <dbReference type="Proteomes" id="UP000008021"/>
    </source>
</evidence>
<evidence type="ECO:0000256" key="1">
    <source>
        <dbReference type="SAM" id="MobiDB-lite"/>
    </source>
</evidence>
<keyword evidence="3" id="KW-1185">Reference proteome</keyword>
<sequence length="408" mass="45753">MSPSRRFLNVIMDSRISGLRSLRRIDLARQRFFNPLNGKGSVAADASKMPRIHLPDPIITFRASPKDDDRRSIRCLPLTESKVLCTDQSGRAFLFDAEARHVATVPSLHKPKEEPLSLFIPSAAAIDQHKADFLTDEEEEYDEDCVGTLFVMERSPNMELRGYKDHQTSDQFEAYTYGHQQPKKSSFKSWNCQPLPPPPYLRDPMWKKFHHDITAYAVVGGGAQILISVEDVGTYCMDIATHTWSPVGKWMLPLYGKIEYVPELGLWFGFTAKHHLAAADLSDLESRPRLVGAWKEFDPPDEDWVLLQGPQLVNVGSGRFCIARFFNTTIASYYGDDFIDQTFGIITGVEVVPRTHQGSANGGKGNRIASSNCSGNGNGNGGKKKLRMIKHRSKCHITNDGTFIESVF</sequence>
<dbReference type="PANTHER" id="PTHR33085">
    <property type="entry name" value="OS12G0113100 PROTEIN-RELATED"/>
    <property type="match status" value="1"/>
</dbReference>
<reference evidence="2" key="2">
    <citation type="submission" date="2018-05" db="EMBL/GenBank/DDBJ databases">
        <title>OmerRS3 (Oryza meridionalis Reference Sequence Version 3).</title>
        <authorList>
            <person name="Zhang J."/>
            <person name="Kudrna D."/>
            <person name="Lee S."/>
            <person name="Talag J."/>
            <person name="Welchert J."/>
            <person name="Wing R.A."/>
        </authorList>
    </citation>
    <scope>NUCLEOTIDE SEQUENCE [LARGE SCALE GENOMIC DNA]</scope>
    <source>
        <strain evidence="2">cv. OR44</strain>
    </source>
</reference>
<dbReference type="HOGENOM" id="CLU_018267_2_0_1"/>